<sequence>MIDQNRMNRDVVYARFSFASRSIDNADQFSTMFDLLAPLLTETNIGISSPSSSSTTSVRIKKNRCVAPERYTYETTKE</sequence>
<dbReference type="Proteomes" id="UP000887565">
    <property type="component" value="Unplaced"/>
</dbReference>
<proteinExistence type="predicted"/>
<keyword evidence="1" id="KW-1185">Reference proteome</keyword>
<name>A0A915IZ43_ROMCU</name>
<accession>A0A915IZ43</accession>
<evidence type="ECO:0000313" key="2">
    <source>
        <dbReference type="WBParaSite" id="nRc.2.0.1.t18706-RA"/>
    </source>
</evidence>
<evidence type="ECO:0000313" key="1">
    <source>
        <dbReference type="Proteomes" id="UP000887565"/>
    </source>
</evidence>
<dbReference type="WBParaSite" id="nRc.2.0.1.t18706-RA">
    <property type="protein sequence ID" value="nRc.2.0.1.t18706-RA"/>
    <property type="gene ID" value="nRc.2.0.1.g18706"/>
</dbReference>
<dbReference type="AlphaFoldDB" id="A0A915IZ43"/>
<reference evidence="2" key="1">
    <citation type="submission" date="2022-11" db="UniProtKB">
        <authorList>
            <consortium name="WormBaseParasite"/>
        </authorList>
    </citation>
    <scope>IDENTIFICATION</scope>
</reference>
<organism evidence="1 2">
    <name type="scientific">Romanomermis culicivorax</name>
    <name type="common">Nematode worm</name>
    <dbReference type="NCBI Taxonomy" id="13658"/>
    <lineage>
        <taxon>Eukaryota</taxon>
        <taxon>Metazoa</taxon>
        <taxon>Ecdysozoa</taxon>
        <taxon>Nematoda</taxon>
        <taxon>Enoplea</taxon>
        <taxon>Dorylaimia</taxon>
        <taxon>Mermithida</taxon>
        <taxon>Mermithoidea</taxon>
        <taxon>Mermithidae</taxon>
        <taxon>Romanomermis</taxon>
    </lineage>
</organism>
<protein>
    <submittedName>
        <fullName evidence="2">Uncharacterized protein</fullName>
    </submittedName>
</protein>